<evidence type="ECO:0000313" key="1">
    <source>
        <dbReference type="EMBL" id="MED6115259.1"/>
    </source>
</evidence>
<sequence length="119" mass="13800">MAEGTRLGRLEEMTLSNKHEIATLSRGLIEANERIADTQTQLHTIEQLLRDCLDAKPKSSTVIIEEEIPRPFNFNSDTNRPWKLKYLETFGIPEEQRIRVLSFHLVGAAYAWYRWGVNN</sequence>
<dbReference type="Proteomes" id="UP001341840">
    <property type="component" value="Unassembled WGS sequence"/>
</dbReference>
<reference evidence="1 2" key="1">
    <citation type="journal article" date="2023" name="Plants (Basel)">
        <title>Bridging the Gap: Combining Genomics and Transcriptomics Approaches to Understand Stylosanthes scabra, an Orphan Legume from the Brazilian Caatinga.</title>
        <authorList>
            <person name="Ferreira-Neto J.R.C."/>
            <person name="da Silva M.D."/>
            <person name="Binneck E."/>
            <person name="de Melo N.F."/>
            <person name="da Silva R.H."/>
            <person name="de Melo A.L.T.M."/>
            <person name="Pandolfi V."/>
            <person name="Bustamante F.O."/>
            <person name="Brasileiro-Vidal A.C."/>
            <person name="Benko-Iseppon A.M."/>
        </authorList>
    </citation>
    <scope>NUCLEOTIDE SEQUENCE [LARGE SCALE GENOMIC DNA]</scope>
    <source>
        <tissue evidence="1">Leaves</tissue>
    </source>
</reference>
<gene>
    <name evidence="1" type="ORF">PIB30_088720</name>
</gene>
<dbReference type="EMBL" id="JASCZI010001623">
    <property type="protein sequence ID" value="MED6115259.1"/>
    <property type="molecule type" value="Genomic_DNA"/>
</dbReference>
<protein>
    <recommendedName>
        <fullName evidence="3">Retrotransposon gag domain-containing protein</fullName>
    </recommendedName>
</protein>
<comment type="caution">
    <text evidence="1">The sequence shown here is derived from an EMBL/GenBank/DDBJ whole genome shotgun (WGS) entry which is preliminary data.</text>
</comment>
<organism evidence="1 2">
    <name type="scientific">Stylosanthes scabra</name>
    <dbReference type="NCBI Taxonomy" id="79078"/>
    <lineage>
        <taxon>Eukaryota</taxon>
        <taxon>Viridiplantae</taxon>
        <taxon>Streptophyta</taxon>
        <taxon>Embryophyta</taxon>
        <taxon>Tracheophyta</taxon>
        <taxon>Spermatophyta</taxon>
        <taxon>Magnoliopsida</taxon>
        <taxon>eudicotyledons</taxon>
        <taxon>Gunneridae</taxon>
        <taxon>Pentapetalae</taxon>
        <taxon>rosids</taxon>
        <taxon>fabids</taxon>
        <taxon>Fabales</taxon>
        <taxon>Fabaceae</taxon>
        <taxon>Papilionoideae</taxon>
        <taxon>50 kb inversion clade</taxon>
        <taxon>dalbergioids sensu lato</taxon>
        <taxon>Dalbergieae</taxon>
        <taxon>Pterocarpus clade</taxon>
        <taxon>Stylosanthes</taxon>
    </lineage>
</organism>
<name>A0ABU6QU95_9FABA</name>
<evidence type="ECO:0008006" key="3">
    <source>
        <dbReference type="Google" id="ProtNLM"/>
    </source>
</evidence>
<proteinExistence type="predicted"/>
<keyword evidence="2" id="KW-1185">Reference proteome</keyword>
<evidence type="ECO:0000313" key="2">
    <source>
        <dbReference type="Proteomes" id="UP001341840"/>
    </source>
</evidence>
<accession>A0ABU6QU95</accession>